<evidence type="ECO:0000256" key="4">
    <source>
        <dbReference type="SAM" id="SignalP"/>
    </source>
</evidence>
<name>A0A6I9XBN2_9SAUR</name>
<dbReference type="InterPro" id="IPR036383">
    <property type="entry name" value="TSP1_rpt_sf"/>
</dbReference>
<feature type="chain" id="PRO_5027077644" evidence="4">
    <location>
        <begin position="25"/>
        <end position="267"/>
    </location>
</feature>
<dbReference type="Proteomes" id="UP000504617">
    <property type="component" value="Unplaced"/>
</dbReference>
<evidence type="ECO:0000313" key="7">
    <source>
        <dbReference type="RefSeq" id="XP_013908593.1"/>
    </source>
</evidence>
<dbReference type="KEGG" id="tsr:106538592"/>
<evidence type="ECO:0000256" key="3">
    <source>
        <dbReference type="ARBA" id="ARBA00023180"/>
    </source>
</evidence>
<sequence length="267" mass="29766">MGLGAAPGVLALVALSTLGRLAGAGCVEERRCCPGRDPTCTATGWRLDRTYGTCFCDEACEKTGDCCHDYAQGCPAVSCVVGEWNHWSGCAEQCKPTFRMRTRIVQQEPKNGGEPCPPLEEKAGCLEYATHEGKDCGDVPAFITTSEYSKERKKTAVHPRWSLETEDSRSYCVEFKTESLSPYCSMETRQYARWMQYLRAGYTVCVICQEPAMHRDNYRCPGDGTDTDRNAILHWQAVGNPSCYGTWKKIQQVEECSCPLVHSFIFT</sequence>
<accession>A0A6I9XBN2</accession>
<dbReference type="CTD" id="157869"/>
<evidence type="ECO:0000259" key="5">
    <source>
        <dbReference type="PROSITE" id="PS50958"/>
    </source>
</evidence>
<proteinExistence type="predicted"/>
<dbReference type="Gene3D" id="2.20.100.10">
    <property type="entry name" value="Thrombospondin type-1 (TSP1) repeat"/>
    <property type="match status" value="1"/>
</dbReference>
<evidence type="ECO:0000256" key="1">
    <source>
        <dbReference type="ARBA" id="ARBA00022729"/>
    </source>
</evidence>
<dbReference type="FunFam" id="2.20.100.10:FF:000019">
    <property type="entry name" value="Thrombospondin type 1 domain containing 7A"/>
    <property type="match status" value="1"/>
</dbReference>
<keyword evidence="2" id="KW-1015">Disulfide bond</keyword>
<keyword evidence="6" id="KW-1185">Reference proteome</keyword>
<dbReference type="GeneID" id="106538592"/>
<protein>
    <submittedName>
        <fullName evidence="7">Somatomedin-B and thrombospondin type-1 domain-containing protein</fullName>
    </submittedName>
</protein>
<dbReference type="InterPro" id="IPR039942">
    <property type="entry name" value="SBSPO"/>
</dbReference>
<dbReference type="InterPro" id="IPR056801">
    <property type="entry name" value="SBSPON_C"/>
</dbReference>
<dbReference type="PROSITE" id="PS50092">
    <property type="entry name" value="TSP1"/>
    <property type="match status" value="1"/>
</dbReference>
<dbReference type="SUPFAM" id="SSF90188">
    <property type="entry name" value="Somatomedin B domain"/>
    <property type="match status" value="1"/>
</dbReference>
<dbReference type="AlphaFoldDB" id="A0A6I9XBN2"/>
<feature type="signal peptide" evidence="4">
    <location>
        <begin position="1"/>
        <end position="24"/>
    </location>
</feature>
<evidence type="ECO:0000256" key="2">
    <source>
        <dbReference type="ARBA" id="ARBA00023157"/>
    </source>
</evidence>
<dbReference type="InterPro" id="IPR036024">
    <property type="entry name" value="Somatomedin_B-like_dom_sf"/>
</dbReference>
<dbReference type="Pfam" id="PF19028">
    <property type="entry name" value="TSP1_spondin"/>
    <property type="match status" value="1"/>
</dbReference>
<evidence type="ECO:0000313" key="6">
    <source>
        <dbReference type="Proteomes" id="UP000504617"/>
    </source>
</evidence>
<dbReference type="InterPro" id="IPR000884">
    <property type="entry name" value="TSP1_rpt"/>
</dbReference>
<feature type="domain" description="SMB" evidence="5">
    <location>
        <begin position="28"/>
        <end position="78"/>
    </location>
</feature>
<keyword evidence="1 4" id="KW-0732">Signal</keyword>
<dbReference type="OrthoDB" id="98591at2759"/>
<dbReference type="Pfam" id="PF25031">
    <property type="entry name" value="SBSPON_C"/>
    <property type="match status" value="1"/>
</dbReference>
<gene>
    <name evidence="7" type="primary">SBSPON</name>
</gene>
<dbReference type="PANTHER" id="PTHR20920">
    <property type="entry name" value="RPE-SPONDIN"/>
    <property type="match status" value="1"/>
</dbReference>
<dbReference type="PROSITE" id="PS50958">
    <property type="entry name" value="SMB_2"/>
    <property type="match status" value="1"/>
</dbReference>
<keyword evidence="3" id="KW-0325">Glycoprotein</keyword>
<dbReference type="SUPFAM" id="SSF82895">
    <property type="entry name" value="TSP-1 type 1 repeat"/>
    <property type="match status" value="1"/>
</dbReference>
<organism evidence="6 7">
    <name type="scientific">Thamnophis sirtalis</name>
    <dbReference type="NCBI Taxonomy" id="35019"/>
    <lineage>
        <taxon>Eukaryota</taxon>
        <taxon>Metazoa</taxon>
        <taxon>Chordata</taxon>
        <taxon>Craniata</taxon>
        <taxon>Vertebrata</taxon>
        <taxon>Euteleostomi</taxon>
        <taxon>Lepidosauria</taxon>
        <taxon>Squamata</taxon>
        <taxon>Bifurcata</taxon>
        <taxon>Unidentata</taxon>
        <taxon>Episquamata</taxon>
        <taxon>Toxicofera</taxon>
        <taxon>Serpentes</taxon>
        <taxon>Colubroidea</taxon>
        <taxon>Colubridae</taxon>
        <taxon>Natricinae</taxon>
        <taxon>Thamnophis</taxon>
    </lineage>
</organism>
<reference evidence="7" key="1">
    <citation type="submission" date="2025-08" db="UniProtKB">
        <authorList>
            <consortium name="RefSeq"/>
        </authorList>
    </citation>
    <scope>IDENTIFICATION</scope>
    <source>
        <tissue evidence="7">Skeletal muscle</tissue>
    </source>
</reference>
<dbReference type="InterPro" id="IPR001212">
    <property type="entry name" value="Somatomedin_B_dom"/>
</dbReference>
<dbReference type="RefSeq" id="XP_013908593.1">
    <property type="nucleotide sequence ID" value="XM_014053118.1"/>
</dbReference>
<dbReference type="PROSITE" id="PS00524">
    <property type="entry name" value="SMB_1"/>
    <property type="match status" value="1"/>
</dbReference>
<dbReference type="PANTHER" id="PTHR20920:SF2">
    <property type="entry name" value="SOMATOMEDIN-B AND THROMBOSPONDIN TYPE-1 DOMAIN-CONTAINING PROTEIN"/>
    <property type="match status" value="1"/>
</dbReference>
<dbReference type="InterPro" id="IPR044004">
    <property type="entry name" value="TSP1_spondin_dom"/>
</dbReference>